<feature type="compositionally biased region" description="Basic and acidic residues" evidence="1">
    <location>
        <begin position="98"/>
        <end position="135"/>
    </location>
</feature>
<proteinExistence type="predicted"/>
<gene>
    <name evidence="2" type="ORF">MM415B03915_0006</name>
</gene>
<dbReference type="Gene3D" id="3.90.75.20">
    <property type="match status" value="1"/>
</dbReference>
<evidence type="ECO:0000313" key="2">
    <source>
        <dbReference type="EMBL" id="QJA94242.1"/>
    </source>
</evidence>
<reference evidence="2" key="1">
    <citation type="submission" date="2020-03" db="EMBL/GenBank/DDBJ databases">
        <title>The deep terrestrial virosphere.</title>
        <authorList>
            <person name="Holmfeldt K."/>
            <person name="Nilsson E."/>
            <person name="Simone D."/>
            <person name="Lopez-Fernandez M."/>
            <person name="Wu X."/>
            <person name="de Brujin I."/>
            <person name="Lundin D."/>
            <person name="Andersson A."/>
            <person name="Bertilsson S."/>
            <person name="Dopson M."/>
        </authorList>
    </citation>
    <scope>NUCLEOTIDE SEQUENCE</scope>
    <source>
        <strain evidence="2">MM415B03915</strain>
    </source>
</reference>
<dbReference type="AlphaFoldDB" id="A0A6M3LKS6"/>
<dbReference type="GO" id="GO:0004519">
    <property type="term" value="F:endonuclease activity"/>
    <property type="evidence" value="ECO:0007669"/>
    <property type="project" value="UniProtKB-KW"/>
</dbReference>
<keyword evidence="2" id="KW-0378">Hydrolase</keyword>
<sequence length="143" mass="16800">METRTAEQVGKKGRYRYILHSCTGCGKERWVRYTNDKPNNLKCSSCAKLGNRYSLKHGEIIDNGYFYTLQPNHPRTKDGYYVKRAILVLEQMLGRPLREGYDSHHKNNIRNDDRPENLEEKEHGKHMADHAEERRVKVKNAQV</sequence>
<dbReference type="InterPro" id="IPR044925">
    <property type="entry name" value="His-Me_finger_sf"/>
</dbReference>
<accession>A0A6M3LKS6</accession>
<protein>
    <submittedName>
        <fullName evidence="2">Putative homing endonuclease</fullName>
    </submittedName>
</protein>
<name>A0A6M3LKS6_9ZZZZ</name>
<dbReference type="SUPFAM" id="SSF54060">
    <property type="entry name" value="His-Me finger endonucleases"/>
    <property type="match status" value="1"/>
</dbReference>
<feature type="region of interest" description="Disordered" evidence="1">
    <location>
        <begin position="98"/>
        <end position="143"/>
    </location>
</feature>
<dbReference type="EMBL" id="MT143215">
    <property type="protein sequence ID" value="QJA94242.1"/>
    <property type="molecule type" value="Genomic_DNA"/>
</dbReference>
<evidence type="ECO:0000256" key="1">
    <source>
        <dbReference type="SAM" id="MobiDB-lite"/>
    </source>
</evidence>
<keyword evidence="2" id="KW-0540">Nuclease</keyword>
<keyword evidence="2" id="KW-0255">Endonuclease</keyword>
<organism evidence="2">
    <name type="scientific">viral metagenome</name>
    <dbReference type="NCBI Taxonomy" id="1070528"/>
    <lineage>
        <taxon>unclassified sequences</taxon>
        <taxon>metagenomes</taxon>
        <taxon>organismal metagenomes</taxon>
    </lineage>
</organism>